<dbReference type="EMBL" id="JAERTY010000008">
    <property type="protein sequence ID" value="MBL1410184.1"/>
    <property type="molecule type" value="Genomic_DNA"/>
</dbReference>
<keyword evidence="2" id="KW-1185">Reference proteome</keyword>
<gene>
    <name evidence="1" type="ORF">JKG61_15630</name>
</gene>
<evidence type="ECO:0000313" key="2">
    <source>
        <dbReference type="Proteomes" id="UP000625283"/>
    </source>
</evidence>
<dbReference type="RefSeq" id="WP_202103876.1">
    <property type="nucleotide sequence ID" value="NZ_JAERTY010000008.1"/>
</dbReference>
<evidence type="ECO:0008006" key="3">
    <source>
        <dbReference type="Google" id="ProtNLM"/>
    </source>
</evidence>
<protein>
    <recommendedName>
        <fullName evidence="3">Addiction module component</fullName>
    </recommendedName>
</protein>
<organism evidence="1 2">
    <name type="scientific">Sphingobacterium faecale</name>
    <dbReference type="NCBI Taxonomy" id="2803775"/>
    <lineage>
        <taxon>Bacteria</taxon>
        <taxon>Pseudomonadati</taxon>
        <taxon>Bacteroidota</taxon>
        <taxon>Sphingobacteriia</taxon>
        <taxon>Sphingobacteriales</taxon>
        <taxon>Sphingobacteriaceae</taxon>
        <taxon>Sphingobacterium</taxon>
    </lineage>
</organism>
<dbReference type="Proteomes" id="UP000625283">
    <property type="component" value="Unassembled WGS sequence"/>
</dbReference>
<evidence type="ECO:0000313" key="1">
    <source>
        <dbReference type="EMBL" id="MBL1410184.1"/>
    </source>
</evidence>
<reference evidence="1 2" key="1">
    <citation type="submission" date="2021-01" db="EMBL/GenBank/DDBJ databases">
        <title>C459-1 draft genome sequence.</title>
        <authorList>
            <person name="Zhang X.-F."/>
        </authorList>
    </citation>
    <scope>NUCLEOTIDE SEQUENCE [LARGE SCALE GENOMIC DNA]</scope>
    <source>
        <strain evidence="2">C459-1</strain>
    </source>
</reference>
<proteinExistence type="predicted"/>
<comment type="caution">
    <text evidence="1">The sequence shown here is derived from an EMBL/GenBank/DDBJ whole genome shotgun (WGS) entry which is preliminary data.</text>
</comment>
<name>A0ABS1R7J6_9SPHI</name>
<accession>A0ABS1R7J6</accession>
<sequence length="89" mass="10486">MALLTLINKMIDKVMATVIENEMLSYFTQLDESEKRSVVQLLKTFIKARKEDKTVTVEDYNLDLLEGEKEFERGEYITHEQLKNAIKSW</sequence>